<feature type="domain" description="RRM" evidence="6">
    <location>
        <begin position="9"/>
        <end position="86"/>
    </location>
</feature>
<dbReference type="PANTHER" id="PTHR23147">
    <property type="entry name" value="SERINE/ARGININE RICH SPLICING FACTOR"/>
    <property type="match status" value="1"/>
</dbReference>
<keyword evidence="8" id="KW-1185">Reference proteome</keyword>
<evidence type="ECO:0000256" key="4">
    <source>
        <dbReference type="PROSITE-ProRule" id="PRU00176"/>
    </source>
</evidence>
<evidence type="ECO:0000256" key="1">
    <source>
        <dbReference type="ARBA" id="ARBA00022664"/>
    </source>
</evidence>
<dbReference type="SUPFAM" id="SSF54928">
    <property type="entry name" value="RNA-binding domain, RBD"/>
    <property type="match status" value="1"/>
</dbReference>
<proteinExistence type="predicted"/>
<dbReference type="Gene3D" id="3.30.70.330">
    <property type="match status" value="1"/>
</dbReference>
<evidence type="ECO:0000256" key="2">
    <source>
        <dbReference type="ARBA" id="ARBA00022728"/>
    </source>
</evidence>
<protein>
    <submittedName>
        <fullName evidence="7">RNA recognition motif domain, nucleotide-binding alpha-beta plait domain superfamily</fullName>
    </submittedName>
</protein>
<dbReference type="GO" id="GO:0005681">
    <property type="term" value="C:spliceosomal complex"/>
    <property type="evidence" value="ECO:0007669"/>
    <property type="project" value="UniProtKB-KW"/>
</dbReference>
<dbReference type="InterPro" id="IPR035979">
    <property type="entry name" value="RBD_domain_sf"/>
</dbReference>
<dbReference type="GO" id="GO:0006397">
    <property type="term" value="P:mRNA processing"/>
    <property type="evidence" value="ECO:0007669"/>
    <property type="project" value="UniProtKB-KW"/>
</dbReference>
<feature type="region of interest" description="Disordered" evidence="5">
    <location>
        <begin position="364"/>
        <end position="395"/>
    </location>
</feature>
<dbReference type="Gramene" id="mRNA:HanXRQr2_Chr15g0704411">
    <property type="protein sequence ID" value="mRNA:HanXRQr2_Chr15g0704411"/>
    <property type="gene ID" value="HanXRQr2_Chr15g0704411"/>
</dbReference>
<organism evidence="7 8">
    <name type="scientific">Helianthus annuus</name>
    <name type="common">Common sunflower</name>
    <dbReference type="NCBI Taxonomy" id="4232"/>
    <lineage>
        <taxon>Eukaryota</taxon>
        <taxon>Viridiplantae</taxon>
        <taxon>Streptophyta</taxon>
        <taxon>Embryophyta</taxon>
        <taxon>Tracheophyta</taxon>
        <taxon>Spermatophyta</taxon>
        <taxon>Magnoliopsida</taxon>
        <taxon>eudicotyledons</taxon>
        <taxon>Gunneridae</taxon>
        <taxon>Pentapetalae</taxon>
        <taxon>asterids</taxon>
        <taxon>campanulids</taxon>
        <taxon>Asterales</taxon>
        <taxon>Asteraceae</taxon>
        <taxon>Asteroideae</taxon>
        <taxon>Heliantheae alliance</taxon>
        <taxon>Heliantheae</taxon>
        <taxon>Helianthus</taxon>
    </lineage>
</organism>
<evidence type="ECO:0000256" key="5">
    <source>
        <dbReference type="SAM" id="MobiDB-lite"/>
    </source>
</evidence>
<keyword evidence="1" id="KW-0507">mRNA processing</keyword>
<keyword evidence="4" id="KW-0694">RNA-binding</keyword>
<dbReference type="Pfam" id="PF00076">
    <property type="entry name" value="RRM_1"/>
    <property type="match status" value="1"/>
</dbReference>
<reference evidence="7" key="1">
    <citation type="journal article" date="2017" name="Nature">
        <title>The sunflower genome provides insights into oil metabolism, flowering and Asterid evolution.</title>
        <authorList>
            <person name="Badouin H."/>
            <person name="Gouzy J."/>
            <person name="Grassa C.J."/>
            <person name="Murat F."/>
            <person name="Staton S.E."/>
            <person name="Cottret L."/>
            <person name="Lelandais-Briere C."/>
            <person name="Owens G.L."/>
            <person name="Carrere S."/>
            <person name="Mayjonade B."/>
            <person name="Legrand L."/>
            <person name="Gill N."/>
            <person name="Kane N.C."/>
            <person name="Bowers J.E."/>
            <person name="Hubner S."/>
            <person name="Bellec A."/>
            <person name="Berard A."/>
            <person name="Berges H."/>
            <person name="Blanchet N."/>
            <person name="Boniface M.C."/>
            <person name="Brunel D."/>
            <person name="Catrice O."/>
            <person name="Chaidir N."/>
            <person name="Claudel C."/>
            <person name="Donnadieu C."/>
            <person name="Faraut T."/>
            <person name="Fievet G."/>
            <person name="Helmstetter N."/>
            <person name="King M."/>
            <person name="Knapp S.J."/>
            <person name="Lai Z."/>
            <person name="Le Paslier M.C."/>
            <person name="Lippi Y."/>
            <person name="Lorenzon L."/>
            <person name="Mandel J.R."/>
            <person name="Marage G."/>
            <person name="Marchand G."/>
            <person name="Marquand E."/>
            <person name="Bret-Mestries E."/>
            <person name="Morien E."/>
            <person name="Nambeesan S."/>
            <person name="Nguyen T."/>
            <person name="Pegot-Espagnet P."/>
            <person name="Pouilly N."/>
            <person name="Raftis F."/>
            <person name="Sallet E."/>
            <person name="Schiex T."/>
            <person name="Thomas J."/>
            <person name="Vandecasteele C."/>
            <person name="Vares D."/>
            <person name="Vear F."/>
            <person name="Vautrin S."/>
            <person name="Crespi M."/>
            <person name="Mangin B."/>
            <person name="Burke J.M."/>
            <person name="Salse J."/>
            <person name="Munos S."/>
            <person name="Vincourt P."/>
            <person name="Rieseberg L.H."/>
            <person name="Langlade N.B."/>
        </authorList>
    </citation>
    <scope>NUCLEOTIDE SEQUENCE</scope>
    <source>
        <tissue evidence="7">Leaves</tissue>
    </source>
</reference>
<keyword evidence="3" id="KW-0508">mRNA splicing</keyword>
<evidence type="ECO:0000313" key="7">
    <source>
        <dbReference type="EMBL" id="KAF5765496.1"/>
    </source>
</evidence>
<evidence type="ECO:0000259" key="6">
    <source>
        <dbReference type="PROSITE" id="PS50102"/>
    </source>
</evidence>
<comment type="caution">
    <text evidence="7">The sequence shown here is derived from an EMBL/GenBank/DDBJ whole genome shotgun (WGS) entry which is preliminary data.</text>
</comment>
<dbReference type="InterPro" id="IPR000504">
    <property type="entry name" value="RRM_dom"/>
</dbReference>
<gene>
    <name evidence="7" type="ORF">HanXRQr2_Chr15g0704411</name>
</gene>
<keyword evidence="2" id="KW-0747">Spliceosome</keyword>
<dbReference type="InterPro" id="IPR050907">
    <property type="entry name" value="SRSF"/>
</dbReference>
<dbReference type="SMART" id="SM00360">
    <property type="entry name" value="RRM"/>
    <property type="match status" value="1"/>
</dbReference>
<dbReference type="Proteomes" id="UP000215914">
    <property type="component" value="Unassembled WGS sequence"/>
</dbReference>
<reference evidence="7" key="2">
    <citation type="submission" date="2020-06" db="EMBL/GenBank/DDBJ databases">
        <title>Helianthus annuus Genome sequencing and assembly Release 2.</title>
        <authorList>
            <person name="Gouzy J."/>
            <person name="Langlade N."/>
            <person name="Munos S."/>
        </authorList>
    </citation>
    <scope>NUCLEOTIDE SEQUENCE</scope>
    <source>
        <tissue evidence="7">Leaves</tissue>
    </source>
</reference>
<dbReference type="PROSITE" id="PS50102">
    <property type="entry name" value="RRM"/>
    <property type="match status" value="1"/>
</dbReference>
<dbReference type="AlphaFoldDB" id="A0A9K3E1X1"/>
<sequence>MDRSSGNITKLFVSNLPEGCTPWELRKGLERFGAIYGTYVAKKRDKLGCRFGFVSFVDIKDRKDFVKSLSGVKLGENKLRINVARFAVENSGEAGQPEIQNRYNKATGNTVGGKPFVLRDARSYREVVGNSSGGIGAAWGQETKLSEAYQEPGKYVVVPDRTCAFNSLNGVALVGRTLDLETLVDFDKLLNIAKITVASIQYLGGLSLLISFHDKEAANKFLDLKVVWGPWFSRLDPWTRQSLPFERVAWLRLSGIPLHLFEPDVMIQVGELFGKVLHAPKFVEEDLDVSVCSIGVLVGESSRIHDSVDLRWKSKSYRIWVEEEHEVWVPDCLDSSGSVGTGSEMHQPVENHHCSGIEGIEESLEKAGRKEDEKSKGGEEVFSHADHDPMHEERENGGRFDFEVGDTMHVNMGNNHNVAQEVGPEKVDKVEVNKGVNVDNPLGVSRIDSGGPSGPGFILGIGDSRRSGFKKPKILAQPRKDNGRCLTPTELRPKKRSRLLLDEEFSFSPPPQCPGTNQVEAQIPVVSNSQIPVPDLNHSVGEGASSETLVKDSLESEVQQLGGSKGRR</sequence>
<dbReference type="GO" id="GO:0008380">
    <property type="term" value="P:RNA splicing"/>
    <property type="evidence" value="ECO:0007669"/>
    <property type="project" value="UniProtKB-KW"/>
</dbReference>
<evidence type="ECO:0000313" key="8">
    <source>
        <dbReference type="Proteomes" id="UP000215914"/>
    </source>
</evidence>
<feature type="region of interest" description="Disordered" evidence="5">
    <location>
        <begin position="530"/>
        <end position="568"/>
    </location>
</feature>
<evidence type="ECO:0000256" key="3">
    <source>
        <dbReference type="ARBA" id="ARBA00023187"/>
    </source>
</evidence>
<dbReference type="EMBL" id="MNCJ02000330">
    <property type="protein sequence ID" value="KAF5765496.1"/>
    <property type="molecule type" value="Genomic_DNA"/>
</dbReference>
<accession>A0A9K3E1X1</accession>
<dbReference type="InterPro" id="IPR012677">
    <property type="entry name" value="Nucleotide-bd_a/b_plait_sf"/>
</dbReference>
<dbReference type="CDD" id="cd00590">
    <property type="entry name" value="RRM_SF"/>
    <property type="match status" value="1"/>
</dbReference>
<name>A0A9K3E1X1_HELAN</name>
<dbReference type="GO" id="GO:0003723">
    <property type="term" value="F:RNA binding"/>
    <property type="evidence" value="ECO:0007669"/>
    <property type="project" value="UniProtKB-UniRule"/>
</dbReference>